<protein>
    <submittedName>
        <fullName evidence="1">Uncharacterized protein</fullName>
    </submittedName>
</protein>
<organism evidence="1 2">
    <name type="scientific">Cryptolaemus montrouzieri</name>
    <dbReference type="NCBI Taxonomy" id="559131"/>
    <lineage>
        <taxon>Eukaryota</taxon>
        <taxon>Metazoa</taxon>
        <taxon>Ecdysozoa</taxon>
        <taxon>Arthropoda</taxon>
        <taxon>Hexapoda</taxon>
        <taxon>Insecta</taxon>
        <taxon>Pterygota</taxon>
        <taxon>Neoptera</taxon>
        <taxon>Endopterygota</taxon>
        <taxon>Coleoptera</taxon>
        <taxon>Polyphaga</taxon>
        <taxon>Cucujiformia</taxon>
        <taxon>Coccinelloidea</taxon>
        <taxon>Coccinellidae</taxon>
        <taxon>Scymninae</taxon>
        <taxon>Scymnini</taxon>
        <taxon>Cryptolaemus</taxon>
    </lineage>
</organism>
<evidence type="ECO:0000313" key="2">
    <source>
        <dbReference type="Proteomes" id="UP001516400"/>
    </source>
</evidence>
<reference evidence="1 2" key="1">
    <citation type="journal article" date="2021" name="BMC Biol.">
        <title>Horizontally acquired antibacterial genes associated with adaptive radiation of ladybird beetles.</title>
        <authorList>
            <person name="Li H.S."/>
            <person name="Tang X.F."/>
            <person name="Huang Y.H."/>
            <person name="Xu Z.Y."/>
            <person name="Chen M.L."/>
            <person name="Du X.Y."/>
            <person name="Qiu B.Y."/>
            <person name="Chen P.T."/>
            <person name="Zhang W."/>
            <person name="Slipinski A."/>
            <person name="Escalona H.E."/>
            <person name="Waterhouse R.M."/>
            <person name="Zwick A."/>
            <person name="Pang H."/>
        </authorList>
    </citation>
    <scope>NUCLEOTIDE SEQUENCE [LARGE SCALE GENOMIC DNA]</scope>
    <source>
        <strain evidence="1">SYSU2018</strain>
    </source>
</reference>
<accession>A0ABD2MN11</accession>
<gene>
    <name evidence="1" type="ORF">HHI36_011584</name>
</gene>
<evidence type="ECO:0000313" key="1">
    <source>
        <dbReference type="EMBL" id="KAL3267461.1"/>
    </source>
</evidence>
<keyword evidence="2" id="KW-1185">Reference proteome</keyword>
<dbReference type="EMBL" id="JABFTP020000001">
    <property type="protein sequence ID" value="KAL3267461.1"/>
    <property type="molecule type" value="Genomic_DNA"/>
</dbReference>
<dbReference type="Proteomes" id="UP001516400">
    <property type="component" value="Unassembled WGS sequence"/>
</dbReference>
<comment type="caution">
    <text evidence="1">The sequence shown here is derived from an EMBL/GenBank/DDBJ whole genome shotgun (WGS) entry which is preliminary data.</text>
</comment>
<proteinExistence type="predicted"/>
<name>A0ABD2MN11_9CUCU</name>
<dbReference type="AlphaFoldDB" id="A0ABD2MN11"/>
<sequence length="312" mass="37488">MKRLWKQNWFFQKLLQDATSNVIVNEVFTHLSYVSRMRFLNNIIYYTTDEVKADELFDLVLSKYGPKTADQMLAACSLKKIKEIINVRNIKFDNRKLLYLHKYKKNYVEELRKVNKWGKVFDFYDFNAKALGVLGGSDFDLFFSIFEQNDCPRVGKRLTRRILKARREFVLSNASDVHKMLHRRTLLKELKLDFKKFFFHTWPTSFKDFHIYSCFRSMKYYPKGKYLDLLQEGLQEVYGKTISNHPELISDELLEYTSDIEKRRALLEIKMKYNQNEYTLPQYYGTEESIPILKKKLILLMELELEKIFSRL</sequence>